<organism evidence="18 19">
    <name type="scientific">Clostridium homopropionicum DSM 5847</name>
    <dbReference type="NCBI Taxonomy" id="1121318"/>
    <lineage>
        <taxon>Bacteria</taxon>
        <taxon>Bacillati</taxon>
        <taxon>Bacillota</taxon>
        <taxon>Clostridia</taxon>
        <taxon>Eubacteriales</taxon>
        <taxon>Clostridiaceae</taxon>
        <taxon>Clostridium</taxon>
    </lineage>
</organism>
<feature type="domain" description="Helicase C-terminal" evidence="17">
    <location>
        <begin position="436"/>
        <end position="606"/>
    </location>
</feature>
<keyword evidence="4 15" id="KW-0227">DNA damage</keyword>
<dbReference type="InterPro" id="IPR014001">
    <property type="entry name" value="Helicase_ATP-bd"/>
</dbReference>
<dbReference type="InterPro" id="IPR047112">
    <property type="entry name" value="RecG/Mfd"/>
</dbReference>
<dbReference type="PROSITE" id="PS51194">
    <property type="entry name" value="HELICASE_CTER"/>
    <property type="match status" value="1"/>
</dbReference>
<keyword evidence="7 15" id="KW-0067">ATP-binding</keyword>
<dbReference type="EMBL" id="LHUR01000013">
    <property type="protein sequence ID" value="KOA20535.1"/>
    <property type="molecule type" value="Genomic_DNA"/>
</dbReference>
<proteinExistence type="inferred from homology"/>
<evidence type="ECO:0000259" key="17">
    <source>
        <dbReference type="PROSITE" id="PS51194"/>
    </source>
</evidence>
<evidence type="ECO:0000256" key="15">
    <source>
        <dbReference type="RuleBase" id="RU363016"/>
    </source>
</evidence>
<dbReference type="Gene3D" id="3.40.50.300">
    <property type="entry name" value="P-loop containing nucleotide triphosphate hydrolases"/>
    <property type="match status" value="2"/>
</dbReference>
<dbReference type="InterPro" id="IPR011545">
    <property type="entry name" value="DEAD/DEAH_box_helicase_dom"/>
</dbReference>
<dbReference type="SUPFAM" id="SSF52540">
    <property type="entry name" value="P-loop containing nucleoside triphosphate hydrolases"/>
    <property type="match status" value="2"/>
</dbReference>
<dbReference type="AlphaFoldDB" id="A0A0L6ZC37"/>
<dbReference type="GO" id="GO:0006310">
    <property type="term" value="P:DNA recombination"/>
    <property type="evidence" value="ECO:0007669"/>
    <property type="project" value="UniProtKB-UniRule"/>
</dbReference>
<protein>
    <recommendedName>
        <fullName evidence="2 15">ATP-dependent DNA helicase RecG</fullName>
        <ecNumber evidence="13 15">5.6.2.4</ecNumber>
    </recommendedName>
</protein>
<comment type="catalytic activity">
    <reaction evidence="12 15">
        <text>Couples ATP hydrolysis with the unwinding of duplex DNA by translocating in the 3'-5' direction.</text>
        <dbReference type="EC" id="5.6.2.4"/>
    </reaction>
</comment>
<dbReference type="SMART" id="SM00490">
    <property type="entry name" value="HELICc"/>
    <property type="match status" value="1"/>
</dbReference>
<dbReference type="SMART" id="SM00487">
    <property type="entry name" value="DEXDc"/>
    <property type="match status" value="1"/>
</dbReference>
<dbReference type="Pfam" id="PF17191">
    <property type="entry name" value="RecG_wedge"/>
    <property type="match status" value="1"/>
</dbReference>
<dbReference type="GO" id="GO:0043138">
    <property type="term" value="F:3'-5' DNA helicase activity"/>
    <property type="evidence" value="ECO:0007669"/>
    <property type="project" value="UniProtKB-EC"/>
</dbReference>
<keyword evidence="6 15" id="KW-0347">Helicase</keyword>
<evidence type="ECO:0000259" key="16">
    <source>
        <dbReference type="PROSITE" id="PS51192"/>
    </source>
</evidence>
<dbReference type="NCBIfam" id="NF008168">
    <property type="entry name" value="PRK10917.2-2"/>
    <property type="match status" value="1"/>
</dbReference>
<gene>
    <name evidence="18" type="primary">recG</name>
    <name evidence="18" type="ORF">CLHOM_11230</name>
</gene>
<evidence type="ECO:0000256" key="8">
    <source>
        <dbReference type="ARBA" id="ARBA00023125"/>
    </source>
</evidence>
<keyword evidence="10 15" id="KW-0234">DNA repair</keyword>
<evidence type="ECO:0000313" key="19">
    <source>
        <dbReference type="Proteomes" id="UP000037043"/>
    </source>
</evidence>
<dbReference type="Gene3D" id="2.40.50.140">
    <property type="entry name" value="Nucleic acid-binding proteins"/>
    <property type="match status" value="1"/>
</dbReference>
<comment type="caution">
    <text evidence="18">The sequence shown here is derived from an EMBL/GenBank/DDBJ whole genome shotgun (WGS) entry which is preliminary data.</text>
</comment>
<reference evidence="19" key="1">
    <citation type="submission" date="2015-08" db="EMBL/GenBank/DDBJ databases">
        <title>Genome sequence of the strict anaerobe Clostridium homopropionicum LuHBu1 (DSM 5847T).</title>
        <authorList>
            <person name="Poehlein A."/>
            <person name="Beck M."/>
            <person name="Schiel-Bengelsdorf B."/>
            <person name="Bengelsdorf F.R."/>
            <person name="Daniel R."/>
            <person name="Duerre P."/>
        </authorList>
    </citation>
    <scope>NUCLEOTIDE SEQUENCE [LARGE SCALE GENOMIC DNA]</scope>
    <source>
        <strain evidence="19">DSM 5847</strain>
    </source>
</reference>
<evidence type="ECO:0000256" key="7">
    <source>
        <dbReference type="ARBA" id="ARBA00022840"/>
    </source>
</evidence>
<dbReference type="PATRIC" id="fig|1121318.3.peg.1131"/>
<evidence type="ECO:0000256" key="9">
    <source>
        <dbReference type="ARBA" id="ARBA00023172"/>
    </source>
</evidence>
<keyword evidence="9 15" id="KW-0233">DNA recombination</keyword>
<dbReference type="GO" id="GO:0016887">
    <property type="term" value="F:ATP hydrolysis activity"/>
    <property type="evidence" value="ECO:0007669"/>
    <property type="project" value="RHEA"/>
</dbReference>
<comment type="catalytic activity">
    <reaction evidence="14 15">
        <text>ATP + H2O = ADP + phosphate + H(+)</text>
        <dbReference type="Rhea" id="RHEA:13065"/>
        <dbReference type="ChEBI" id="CHEBI:15377"/>
        <dbReference type="ChEBI" id="CHEBI:15378"/>
        <dbReference type="ChEBI" id="CHEBI:30616"/>
        <dbReference type="ChEBI" id="CHEBI:43474"/>
        <dbReference type="ChEBI" id="CHEBI:456216"/>
        <dbReference type="EC" id="5.6.2.4"/>
    </reaction>
</comment>
<dbReference type="Proteomes" id="UP000037043">
    <property type="component" value="Unassembled WGS sequence"/>
</dbReference>
<dbReference type="CDD" id="cd04488">
    <property type="entry name" value="RecG_wedge_OBF"/>
    <property type="match status" value="1"/>
</dbReference>
<keyword evidence="11" id="KW-0413">Isomerase</keyword>
<keyword evidence="8" id="KW-0238">DNA-binding</keyword>
<dbReference type="SUPFAM" id="SSF50249">
    <property type="entry name" value="Nucleic acid-binding proteins"/>
    <property type="match status" value="1"/>
</dbReference>
<feature type="domain" description="Helicase ATP-binding" evidence="16">
    <location>
        <begin position="266"/>
        <end position="427"/>
    </location>
</feature>
<dbReference type="InterPro" id="IPR045562">
    <property type="entry name" value="RecG_dom3_C"/>
</dbReference>
<evidence type="ECO:0000256" key="12">
    <source>
        <dbReference type="ARBA" id="ARBA00034617"/>
    </source>
</evidence>
<evidence type="ECO:0000256" key="5">
    <source>
        <dbReference type="ARBA" id="ARBA00022801"/>
    </source>
</evidence>
<dbReference type="InterPro" id="IPR004609">
    <property type="entry name" value="ATP-dep_DNA_helicase_RecG"/>
</dbReference>
<comment type="function">
    <text evidence="15">Plays a critical role in recombination and DNA repair. Helps process Holliday junction intermediates to mature products by catalyzing branch migration. Has replication fork regression activity, unwinds stalled or blocked replication forks to make a HJ that can be resolved. Has a DNA unwinding activity characteristic of a DNA helicase with 3'-5' polarity.</text>
</comment>
<accession>A0A0L6ZC37</accession>
<dbReference type="InterPro" id="IPR027417">
    <property type="entry name" value="P-loop_NTPase"/>
</dbReference>
<evidence type="ECO:0000256" key="1">
    <source>
        <dbReference type="ARBA" id="ARBA00007504"/>
    </source>
</evidence>
<dbReference type="Pfam" id="PF00270">
    <property type="entry name" value="DEAD"/>
    <property type="match status" value="1"/>
</dbReference>
<keyword evidence="19" id="KW-1185">Reference proteome</keyword>
<dbReference type="InterPro" id="IPR001650">
    <property type="entry name" value="Helicase_C-like"/>
</dbReference>
<keyword evidence="5 15" id="KW-0378">Hydrolase</keyword>
<dbReference type="GO" id="GO:0005524">
    <property type="term" value="F:ATP binding"/>
    <property type="evidence" value="ECO:0007669"/>
    <property type="project" value="UniProtKB-KW"/>
</dbReference>
<dbReference type="NCBIfam" id="NF008165">
    <property type="entry name" value="PRK10917.1-3"/>
    <property type="match status" value="1"/>
</dbReference>
<sequence>MNINDDITVMKGVGPKTKIALNKCGIFKILDLILYFPRDYEFNSFFESIEEVKESKRVTTKVLIKNIKKDAYIRRNLILSTVLIKNENILLEAKWFNQPYIKNKIELNREYIFSGTLKIEKNKKIFINPEIKNVEKYSCSIKPKYNLTAGISNNLLNKLINEVLSKFKFVESLPNTVLTKYNLFSLDQAIRNIHIPEDNYKLQQSKERLKFQELFSYCLKLEMLKKYRENQGISYKISPELKLLKEKLPYNLTNAQNRVIREILIDEKKSRPMNRLVQGDVGSGKTIIALIALFNAIKNGYQGVLMAPTEILASQHFEEAKKLFYDFGVNIGLLIGSISKTEKNRVKEELKLGKIDLIVGTHALLEEDVEFFNLGIIVTDEQHRFGVGQRNRLLNKNSNVDVLVMSATPIPRTLALTMYGDLEVSVIDELPPGRSKVDTFFIEKNKRYLAYEFALKEIKKGTQVYIVCPLVEENEEIKVISVEELFAELKQEYFNGIPIEMLYGKMPPKHKDVIIENFRDNKVKVLVSTTVIEVGVNVPNATVMIIENAERFGLSQLHQLRGRVGRGNKKSYCILISDLKSEVSKKRMNIITKSNDGFYIAEEDLKLRGSGEIFGMNQHGEDGFSLANLIDDINLLKIASNEAKILVKSDKKEDIIIKNKIIAKLKETSKLICFN</sequence>
<dbReference type="InterPro" id="IPR012340">
    <property type="entry name" value="NA-bd_OB-fold"/>
</dbReference>
<evidence type="ECO:0000256" key="10">
    <source>
        <dbReference type="ARBA" id="ARBA00023204"/>
    </source>
</evidence>
<evidence type="ECO:0000256" key="4">
    <source>
        <dbReference type="ARBA" id="ARBA00022763"/>
    </source>
</evidence>
<dbReference type="RefSeq" id="WP_052220702.1">
    <property type="nucleotide sequence ID" value="NZ_LHUR01000013.1"/>
</dbReference>
<dbReference type="Pfam" id="PF00271">
    <property type="entry name" value="Helicase_C"/>
    <property type="match status" value="1"/>
</dbReference>
<evidence type="ECO:0000256" key="13">
    <source>
        <dbReference type="ARBA" id="ARBA00034808"/>
    </source>
</evidence>
<dbReference type="PANTHER" id="PTHR47964:SF1">
    <property type="entry name" value="ATP-DEPENDENT DNA HELICASE HOMOLOG RECG, CHLOROPLASTIC"/>
    <property type="match status" value="1"/>
</dbReference>
<evidence type="ECO:0000256" key="2">
    <source>
        <dbReference type="ARBA" id="ARBA00017846"/>
    </source>
</evidence>
<dbReference type="EC" id="5.6.2.4" evidence="13 15"/>
<keyword evidence="3 15" id="KW-0547">Nucleotide-binding</keyword>
<evidence type="ECO:0000256" key="6">
    <source>
        <dbReference type="ARBA" id="ARBA00022806"/>
    </source>
</evidence>
<dbReference type="Pfam" id="PF19833">
    <property type="entry name" value="RecG_dom3_C"/>
    <property type="match status" value="1"/>
</dbReference>
<evidence type="ECO:0000256" key="11">
    <source>
        <dbReference type="ARBA" id="ARBA00023235"/>
    </source>
</evidence>
<dbReference type="InterPro" id="IPR033454">
    <property type="entry name" value="RecG_wedge"/>
</dbReference>
<evidence type="ECO:0000256" key="3">
    <source>
        <dbReference type="ARBA" id="ARBA00022741"/>
    </source>
</evidence>
<dbReference type="STRING" id="36844.SAMN04488501_108128"/>
<dbReference type="GO" id="GO:0003677">
    <property type="term" value="F:DNA binding"/>
    <property type="evidence" value="ECO:0007669"/>
    <property type="project" value="UniProtKB-KW"/>
</dbReference>
<evidence type="ECO:0000256" key="14">
    <source>
        <dbReference type="ARBA" id="ARBA00048988"/>
    </source>
</evidence>
<dbReference type="GO" id="GO:0006281">
    <property type="term" value="P:DNA repair"/>
    <property type="evidence" value="ECO:0007669"/>
    <property type="project" value="UniProtKB-UniRule"/>
</dbReference>
<dbReference type="CDD" id="cd17992">
    <property type="entry name" value="DEXHc_RecG"/>
    <property type="match status" value="1"/>
</dbReference>
<dbReference type="PROSITE" id="PS51192">
    <property type="entry name" value="HELICASE_ATP_BIND_1"/>
    <property type="match status" value="1"/>
</dbReference>
<evidence type="ECO:0000313" key="18">
    <source>
        <dbReference type="EMBL" id="KOA20535.1"/>
    </source>
</evidence>
<dbReference type="NCBIfam" id="TIGR00643">
    <property type="entry name" value="recG"/>
    <property type="match status" value="1"/>
</dbReference>
<dbReference type="PANTHER" id="PTHR47964">
    <property type="entry name" value="ATP-DEPENDENT DNA HELICASE HOMOLOG RECG, CHLOROPLASTIC"/>
    <property type="match status" value="1"/>
</dbReference>
<name>A0A0L6ZC37_9CLOT</name>
<comment type="similarity">
    <text evidence="1 15">Belongs to the helicase family. RecG subfamily.</text>
</comment>